<proteinExistence type="predicted"/>
<name>A0ABY3PW80_9PSED</name>
<organism evidence="1 2">
    <name type="scientific">Pseudomonas fitomaticsae</name>
    <dbReference type="NCBI Taxonomy" id="2837969"/>
    <lineage>
        <taxon>Bacteria</taxon>
        <taxon>Pseudomonadati</taxon>
        <taxon>Pseudomonadota</taxon>
        <taxon>Gammaproteobacteria</taxon>
        <taxon>Pseudomonadales</taxon>
        <taxon>Pseudomonadaceae</taxon>
        <taxon>Pseudomonas</taxon>
    </lineage>
</organism>
<protein>
    <submittedName>
        <fullName evidence="1">Uncharacterized protein</fullName>
    </submittedName>
</protein>
<reference evidence="1 2" key="1">
    <citation type="journal article" date="2022" name="Int. J. Syst. Evol. Microbiol.">
        <title>Pseudomonas fitomaticsae sp. nov., isolated at Marimurtra Botanical Garden in Blanes, Catalonia, Spain.</title>
        <authorList>
            <person name="Atanasov K.E."/>
            <person name="Galbis D.M."/>
            <person name="Cornado D."/>
            <person name="Serpico A."/>
            <person name="Sanchez G."/>
            <person name="Bosch M."/>
            <person name="Ferrer A."/>
            <person name="Altabella T."/>
        </authorList>
    </citation>
    <scope>NUCLEOTIDE SEQUENCE [LARGE SCALE GENOMIC DNA]</scope>
    <source>
        <strain evidence="1 2">FIT81</strain>
    </source>
</reference>
<evidence type="ECO:0000313" key="1">
    <source>
        <dbReference type="EMBL" id="UFP98025.1"/>
    </source>
</evidence>
<evidence type="ECO:0000313" key="2">
    <source>
        <dbReference type="Proteomes" id="UP001162907"/>
    </source>
</evidence>
<dbReference type="EMBL" id="CP075567">
    <property type="protein sequence ID" value="UFP98025.1"/>
    <property type="molecule type" value="Genomic_DNA"/>
</dbReference>
<sequence length="126" mass="14443">MKTLHISLKSEAIIETAEIAVCRRQRALALTRKNGATQVYHDHDLFLCLAQARHANPDVEFLCKGAKRNVYPSRMSSQMSSGLVAYELELGKHGDQTVYIFDFDDKNITNSYLEQKDFYLTWLKSL</sequence>
<dbReference type="RefSeq" id="WP_230731639.1">
    <property type="nucleotide sequence ID" value="NZ_CP075567.1"/>
</dbReference>
<gene>
    <name evidence="1" type="ORF">KJY40_18410</name>
</gene>
<dbReference type="Proteomes" id="UP001162907">
    <property type="component" value="Chromosome"/>
</dbReference>
<keyword evidence="2" id="KW-1185">Reference proteome</keyword>
<accession>A0ABY3PW80</accession>